<comment type="caution">
    <text evidence="6">The sequence shown here is derived from an EMBL/GenBank/DDBJ whole genome shotgun (WGS) entry which is preliminary data.</text>
</comment>
<proteinExistence type="predicted"/>
<dbReference type="CDD" id="cd02440">
    <property type="entry name" value="AdoMet_MTases"/>
    <property type="match status" value="1"/>
</dbReference>
<dbReference type="Gene3D" id="3.40.50.150">
    <property type="entry name" value="Vaccinia Virus protein VP39"/>
    <property type="match status" value="1"/>
</dbReference>
<dbReference type="RefSeq" id="WP_042498392.1">
    <property type="nucleotide sequence ID" value="NZ_BBNQ01000007.1"/>
</dbReference>
<organism evidence="6 8">
    <name type="scientific">Algibacter lectus</name>
    <dbReference type="NCBI Taxonomy" id="221126"/>
    <lineage>
        <taxon>Bacteria</taxon>
        <taxon>Pseudomonadati</taxon>
        <taxon>Bacteroidota</taxon>
        <taxon>Flavobacteriia</taxon>
        <taxon>Flavobacteriales</taxon>
        <taxon>Flavobacteriaceae</taxon>
        <taxon>Algibacter</taxon>
    </lineage>
</organism>
<dbReference type="PANTHER" id="PTHR32183:SF6">
    <property type="entry name" value="CYSTEINE SULFINATE DESULFINASE_CYSTEINE DESULFURASE AND RELATED ENZYMES"/>
    <property type="match status" value="1"/>
</dbReference>
<dbReference type="SUPFAM" id="SSF53335">
    <property type="entry name" value="S-adenosyl-L-methionine-dependent methyltransferases"/>
    <property type="match status" value="1"/>
</dbReference>
<evidence type="ECO:0000313" key="6">
    <source>
        <dbReference type="EMBL" id="GAL80214.1"/>
    </source>
</evidence>
<evidence type="ECO:0000313" key="8">
    <source>
        <dbReference type="Proteomes" id="UP000029643"/>
    </source>
</evidence>
<evidence type="ECO:0000256" key="4">
    <source>
        <dbReference type="ARBA" id="ARBA00022691"/>
    </source>
</evidence>
<dbReference type="STRING" id="221126.SAMN04489722_101594"/>
<dbReference type="EMBL" id="BBNQ01000007">
    <property type="protein sequence ID" value="GAL62610.1"/>
    <property type="molecule type" value="Genomic_DNA"/>
</dbReference>
<dbReference type="InterPro" id="IPR029063">
    <property type="entry name" value="SAM-dependent_MTases_sf"/>
</dbReference>
<dbReference type="Proteomes" id="UP000294824">
    <property type="component" value="Unassembled WGS sequence"/>
</dbReference>
<dbReference type="Pfam" id="PF05724">
    <property type="entry name" value="TPMT"/>
    <property type="match status" value="1"/>
</dbReference>
<evidence type="ECO:0000256" key="2">
    <source>
        <dbReference type="ARBA" id="ARBA00022603"/>
    </source>
</evidence>
<keyword evidence="10" id="KW-1185">Reference proteome</keyword>
<evidence type="ECO:0000256" key="3">
    <source>
        <dbReference type="ARBA" id="ARBA00022679"/>
    </source>
</evidence>
<accession>A0A090WXQ2</accession>
<keyword evidence="1" id="KW-0597">Phosphoprotein</keyword>
<evidence type="ECO:0000313" key="5">
    <source>
        <dbReference type="EMBL" id="GAL62610.1"/>
    </source>
</evidence>
<dbReference type="InterPro" id="IPR008854">
    <property type="entry name" value="TPMT"/>
</dbReference>
<dbReference type="GO" id="GO:0032259">
    <property type="term" value="P:methylation"/>
    <property type="evidence" value="ECO:0007669"/>
    <property type="project" value="UniProtKB-KW"/>
</dbReference>
<dbReference type="GO" id="GO:0008119">
    <property type="term" value="F:thiopurine S-methyltransferase activity"/>
    <property type="evidence" value="ECO:0007669"/>
    <property type="project" value="UniProtKB-EC"/>
</dbReference>
<dbReference type="OrthoDB" id="9778208at2"/>
<gene>
    <name evidence="7" type="ORF">DFQ06_1301</name>
    <name evidence="6" type="ORF">JCM19274_3784</name>
    <name evidence="5" type="ORF">JCM19300_271</name>
</gene>
<keyword evidence="3 6" id="KW-0808">Transferase</keyword>
<reference evidence="8 9" key="1">
    <citation type="journal article" date="2014" name="Genome Announc.">
        <title>Draft Genome Sequences of Marine Flavobacterium Algibacter lectus Strains SS8 and NR4.</title>
        <authorList>
            <person name="Takatani N."/>
            <person name="Nakanishi M."/>
            <person name="Meirelles P."/>
            <person name="Mino S."/>
            <person name="Suda W."/>
            <person name="Oshima K."/>
            <person name="Hattori M."/>
            <person name="Ohkuma M."/>
            <person name="Hosokawa M."/>
            <person name="Miyashita K."/>
            <person name="Thompson F.L."/>
            <person name="Niwa A."/>
            <person name="Sawabe T."/>
            <person name="Sawabe T."/>
        </authorList>
    </citation>
    <scope>NUCLEOTIDE SEQUENCE [LARGE SCALE GENOMIC DNA]</scope>
    <source>
        <strain evidence="6">JCM 19274</strain>
        <strain evidence="5 9">JCM 19300</strain>
        <strain evidence="8">JCM19274</strain>
    </source>
</reference>
<protein>
    <submittedName>
        <fullName evidence="6">Thiopurine S-methyltransferase</fullName>
        <ecNumber evidence="6">2.1.1.67</ecNumber>
    </submittedName>
</protein>
<dbReference type="Proteomes" id="UP000029643">
    <property type="component" value="Unassembled WGS sequence"/>
</dbReference>
<dbReference type="AlphaFoldDB" id="A0A090WXQ2"/>
<name>A0A090WXQ2_9FLAO</name>
<dbReference type="EC" id="2.1.1.67" evidence="6"/>
<evidence type="ECO:0000256" key="1">
    <source>
        <dbReference type="ARBA" id="ARBA00022553"/>
    </source>
</evidence>
<dbReference type="Proteomes" id="UP000029644">
    <property type="component" value="Unassembled WGS sequence"/>
</dbReference>
<evidence type="ECO:0000313" key="7">
    <source>
        <dbReference type="EMBL" id="TDY64392.1"/>
    </source>
</evidence>
<dbReference type="PROSITE" id="PS51585">
    <property type="entry name" value="SAM_MT_TPMT"/>
    <property type="match status" value="1"/>
</dbReference>
<sequence>MDLTESFWDNRYKLHDTGWDLGEISPPLKAYFDGLTNKDLKILIPGGGNSHEAEYLHNKGFKHVYVIDLSKTALENLKLRVPSFPENHLIHGNFFDIDMVFDIIMEQTFFCAINPNLRHAYAEKAFNLLNKTGLIIGLLFNVPLNETRPPFGGSKAEYLEYFKPYFDVSLMNGCYNSHQTRAGRELFIRLKKLDH</sequence>
<keyword evidence="4" id="KW-0949">S-adenosyl-L-methionine</keyword>
<evidence type="ECO:0000313" key="9">
    <source>
        <dbReference type="Proteomes" id="UP000029644"/>
    </source>
</evidence>
<accession>A0A4R8MJ59</accession>
<dbReference type="PANTHER" id="PTHR32183">
    <property type="match status" value="1"/>
</dbReference>
<dbReference type="EMBL" id="BBNU01000009">
    <property type="protein sequence ID" value="GAL80214.1"/>
    <property type="molecule type" value="Genomic_DNA"/>
</dbReference>
<reference evidence="7 10" key="2">
    <citation type="submission" date="2019-03" db="EMBL/GenBank/DDBJ databases">
        <title>Genomic Encyclopedia of Type Strains, Phase III (KMG-III): the genomes of soil and plant-associated and newly described type strains.</title>
        <authorList>
            <person name="Whitman W."/>
        </authorList>
    </citation>
    <scope>NUCLEOTIDE SEQUENCE [LARGE SCALE GENOMIC DNA]</scope>
    <source>
        <strain evidence="7 10">CECT 8301</strain>
    </source>
</reference>
<evidence type="ECO:0000313" key="10">
    <source>
        <dbReference type="Proteomes" id="UP000294824"/>
    </source>
</evidence>
<keyword evidence="2 6" id="KW-0489">Methyltransferase</keyword>
<dbReference type="EMBL" id="SORL01000007">
    <property type="protein sequence ID" value="TDY64392.1"/>
    <property type="molecule type" value="Genomic_DNA"/>
</dbReference>